<accession>A0A504J5K7</accession>
<dbReference type="InterPro" id="IPR002110">
    <property type="entry name" value="Ankyrin_rpt"/>
</dbReference>
<dbReference type="AlphaFoldDB" id="A0A504J5K7"/>
<keyword evidence="6" id="KW-1185">Reference proteome</keyword>
<dbReference type="Gene3D" id="1.25.40.20">
    <property type="entry name" value="Ankyrin repeat-containing domain"/>
    <property type="match status" value="1"/>
</dbReference>
<dbReference type="Gene3D" id="2.120.10.30">
    <property type="entry name" value="TolB, C-terminal domain"/>
    <property type="match status" value="1"/>
</dbReference>
<evidence type="ECO:0000256" key="2">
    <source>
        <dbReference type="ARBA" id="ARBA00023043"/>
    </source>
</evidence>
<proteinExistence type="predicted"/>
<feature type="chain" id="PRO_5021397536" evidence="4">
    <location>
        <begin position="20"/>
        <end position="465"/>
    </location>
</feature>
<feature type="signal peptide" evidence="4">
    <location>
        <begin position="1"/>
        <end position="19"/>
    </location>
</feature>
<dbReference type="Pfam" id="PF12796">
    <property type="entry name" value="Ank_2"/>
    <property type="match status" value="1"/>
</dbReference>
<keyword evidence="2 3" id="KW-0040">ANK repeat</keyword>
<dbReference type="SUPFAM" id="SSF82171">
    <property type="entry name" value="DPP6 N-terminal domain-like"/>
    <property type="match status" value="1"/>
</dbReference>
<dbReference type="Pfam" id="PF07676">
    <property type="entry name" value="PD40"/>
    <property type="match status" value="4"/>
</dbReference>
<sequence>MRKLLLIIISFAFCINLSAQNAFRTACNGNLLRLDSLLTNSKIDIKDDRGRSLLHWAVACKQKEVFDFLIEKDININRVDNQKKTPLHVAAQFNNIEYFDYLIELQPNNDWQSLYGASLIEQAVLNRNKELIEKLISSGVDINIKNKRGSTGLEISQRIGAQQLSEFLISQGADQGLVHKLDMKGRYMGMERPEKKPKMFAPNFISTEEQEFGSVFNKKGTEFYFGVDVGKRNEIRYSKMVKGRWSKPETIISHERYSYNDPFLSNDENRLYFISTRTLDGKGKIKDVDIWYVERRSEGWSEPINAGSNINTSGDEYYISFTDDGTMYFASNGQPRKDTSRTDHDIYYAKFIDNEFQKPVLLSSAVNTTGYEADVFVAPDESYIIFCSIRDGGFGRGDLYISFKDSNGNWTGAVNMGKEINTRNYEYCPFVTKDGKFLFYTSNQDIYWVSTKIIEEIKEKRQVTH</sequence>
<keyword evidence="1" id="KW-0677">Repeat</keyword>
<comment type="caution">
    <text evidence="5">The sequence shown here is derived from an EMBL/GenBank/DDBJ whole genome shotgun (WGS) entry which is preliminary data.</text>
</comment>
<dbReference type="Proteomes" id="UP000315540">
    <property type="component" value="Unassembled WGS sequence"/>
</dbReference>
<evidence type="ECO:0000256" key="3">
    <source>
        <dbReference type="PROSITE-ProRule" id="PRU00023"/>
    </source>
</evidence>
<dbReference type="PANTHER" id="PTHR24198:SF165">
    <property type="entry name" value="ANKYRIN REPEAT-CONTAINING PROTEIN-RELATED"/>
    <property type="match status" value="1"/>
</dbReference>
<dbReference type="InterPro" id="IPR036770">
    <property type="entry name" value="Ankyrin_rpt-contain_sf"/>
</dbReference>
<evidence type="ECO:0000313" key="6">
    <source>
        <dbReference type="Proteomes" id="UP000315540"/>
    </source>
</evidence>
<evidence type="ECO:0000256" key="1">
    <source>
        <dbReference type="ARBA" id="ARBA00022737"/>
    </source>
</evidence>
<name>A0A504J5K7_9FLAO</name>
<dbReference type="RefSeq" id="WP_140596334.1">
    <property type="nucleotide sequence ID" value="NZ_VFWZ01000008.1"/>
</dbReference>
<feature type="repeat" description="ANK" evidence="3">
    <location>
        <begin position="49"/>
        <end position="81"/>
    </location>
</feature>
<dbReference type="PRINTS" id="PR01415">
    <property type="entry name" value="ANKYRIN"/>
</dbReference>
<evidence type="ECO:0000256" key="4">
    <source>
        <dbReference type="SAM" id="SignalP"/>
    </source>
</evidence>
<dbReference type="InterPro" id="IPR011659">
    <property type="entry name" value="WD40"/>
</dbReference>
<keyword evidence="4" id="KW-0732">Signal</keyword>
<dbReference type="PANTHER" id="PTHR24198">
    <property type="entry name" value="ANKYRIN REPEAT AND PROTEIN KINASE DOMAIN-CONTAINING PROTEIN"/>
    <property type="match status" value="1"/>
</dbReference>
<reference evidence="5 6" key="1">
    <citation type="submission" date="2019-06" db="EMBL/GenBank/DDBJ databases">
        <authorList>
            <person name="Meng X."/>
        </authorList>
    </citation>
    <scope>NUCLEOTIDE SEQUENCE [LARGE SCALE GENOMIC DNA]</scope>
    <source>
        <strain evidence="5 6">M625</strain>
    </source>
</reference>
<dbReference type="InterPro" id="IPR011042">
    <property type="entry name" value="6-blade_b-propeller_TolB-like"/>
</dbReference>
<dbReference type="PROSITE" id="PS50088">
    <property type="entry name" value="ANK_REPEAT"/>
    <property type="match status" value="2"/>
</dbReference>
<protein>
    <submittedName>
        <fullName evidence="5">Uncharacterized protein</fullName>
    </submittedName>
</protein>
<dbReference type="SMART" id="SM00248">
    <property type="entry name" value="ANK"/>
    <property type="match status" value="3"/>
</dbReference>
<evidence type="ECO:0000313" key="5">
    <source>
        <dbReference type="EMBL" id="TPN82903.1"/>
    </source>
</evidence>
<dbReference type="EMBL" id="VFWZ01000008">
    <property type="protein sequence ID" value="TPN82903.1"/>
    <property type="molecule type" value="Genomic_DNA"/>
</dbReference>
<dbReference type="PROSITE" id="PS50297">
    <property type="entry name" value="ANK_REP_REGION"/>
    <property type="match status" value="1"/>
</dbReference>
<dbReference type="SUPFAM" id="SSF48403">
    <property type="entry name" value="Ankyrin repeat"/>
    <property type="match status" value="1"/>
</dbReference>
<gene>
    <name evidence="5" type="ORF">FHK87_20980</name>
</gene>
<organism evidence="5 6">
    <name type="scientific">Aquimarina algicola</name>
    <dbReference type="NCBI Taxonomy" id="2589995"/>
    <lineage>
        <taxon>Bacteria</taxon>
        <taxon>Pseudomonadati</taxon>
        <taxon>Bacteroidota</taxon>
        <taxon>Flavobacteriia</taxon>
        <taxon>Flavobacteriales</taxon>
        <taxon>Flavobacteriaceae</taxon>
        <taxon>Aquimarina</taxon>
    </lineage>
</organism>
<dbReference type="OrthoDB" id="9809364at2"/>
<feature type="repeat" description="ANK" evidence="3">
    <location>
        <begin position="115"/>
        <end position="147"/>
    </location>
</feature>